<reference evidence="2" key="3">
    <citation type="submission" date="2019-06" db="EMBL/GenBank/DDBJ databases">
        <authorList>
            <person name="Poynton C."/>
            <person name="Hasenbein S."/>
            <person name="Benoit J.B."/>
            <person name="Sepulveda M.S."/>
            <person name="Poelchau M.F."/>
            <person name="Murali S.C."/>
            <person name="Chen S."/>
            <person name="Glastad K.M."/>
            <person name="Werren J.H."/>
            <person name="Vineis J.H."/>
            <person name="Bowen J.L."/>
            <person name="Friedrich M."/>
            <person name="Jones J."/>
            <person name="Robertson H.M."/>
            <person name="Feyereisen R."/>
            <person name="Mechler-Hickson A."/>
            <person name="Mathers N."/>
            <person name="Lee C.E."/>
            <person name="Colbourne J.K."/>
            <person name="Biales A."/>
            <person name="Johnston J.S."/>
            <person name="Wellborn G.A."/>
            <person name="Rosendale A.J."/>
            <person name="Cridge A.G."/>
            <person name="Munoz-Torres M.C."/>
            <person name="Bain P.A."/>
            <person name="Manny A.R."/>
            <person name="Major K.M."/>
            <person name="Lambert F.N."/>
            <person name="Vulpe C.D."/>
            <person name="Tuck P."/>
            <person name="Blalock B.J."/>
            <person name="Lin Y.-Y."/>
            <person name="Smith M.E."/>
            <person name="Ochoa-Acuna H."/>
            <person name="Chen M.-J.M."/>
            <person name="Childers C.P."/>
            <person name="Qu J."/>
            <person name="Dugan S."/>
            <person name="Lee S.L."/>
            <person name="Chao H."/>
            <person name="Dinh H."/>
            <person name="Han Y."/>
            <person name="Doddapaneni H."/>
            <person name="Worley K.C."/>
            <person name="Muzny D.M."/>
            <person name="Gibbs R.A."/>
            <person name="Richards S."/>
        </authorList>
    </citation>
    <scope>NUCLEOTIDE SEQUENCE</scope>
    <source>
        <strain evidence="2">HAZT.00-mixed</strain>
        <tissue evidence="2">Whole organism</tissue>
    </source>
</reference>
<evidence type="ECO:0000313" key="2">
    <source>
        <dbReference type="EMBL" id="KAA0198313.1"/>
    </source>
</evidence>
<comment type="caution">
    <text evidence="2">The sequence shown here is derived from an EMBL/GenBank/DDBJ whole genome shotgun (WGS) entry which is preliminary data.</text>
</comment>
<reference evidence="2" key="2">
    <citation type="journal article" date="2018" name="Environ. Sci. Technol.">
        <title>The Toxicogenome of Hyalella azteca: A Model for Sediment Ecotoxicology and Evolutionary Toxicology.</title>
        <authorList>
            <person name="Poynton H.C."/>
            <person name="Hasenbein S."/>
            <person name="Benoit J.B."/>
            <person name="Sepulveda M.S."/>
            <person name="Poelchau M.F."/>
            <person name="Hughes D.S.T."/>
            <person name="Murali S.C."/>
            <person name="Chen S."/>
            <person name="Glastad K.M."/>
            <person name="Goodisman M.A.D."/>
            <person name="Werren J.H."/>
            <person name="Vineis J.H."/>
            <person name="Bowen J.L."/>
            <person name="Friedrich M."/>
            <person name="Jones J."/>
            <person name="Robertson H.M."/>
            <person name="Feyereisen R."/>
            <person name="Mechler-Hickson A."/>
            <person name="Mathers N."/>
            <person name="Lee C.E."/>
            <person name="Colbourne J.K."/>
            <person name="Biales A."/>
            <person name="Johnston J.S."/>
            <person name="Wellborn G.A."/>
            <person name="Rosendale A.J."/>
            <person name="Cridge A.G."/>
            <person name="Munoz-Torres M.C."/>
            <person name="Bain P.A."/>
            <person name="Manny A.R."/>
            <person name="Major K.M."/>
            <person name="Lambert F.N."/>
            <person name="Vulpe C.D."/>
            <person name="Tuck P."/>
            <person name="Blalock B.J."/>
            <person name="Lin Y.Y."/>
            <person name="Smith M.E."/>
            <person name="Ochoa-Acuna H."/>
            <person name="Chen M.M."/>
            <person name="Childers C.P."/>
            <person name="Qu J."/>
            <person name="Dugan S."/>
            <person name="Lee S.L."/>
            <person name="Chao H."/>
            <person name="Dinh H."/>
            <person name="Han Y."/>
            <person name="Doddapaneni H."/>
            <person name="Worley K.C."/>
            <person name="Muzny D.M."/>
            <person name="Gibbs R.A."/>
            <person name="Richards S."/>
        </authorList>
    </citation>
    <scope>NUCLEOTIDE SEQUENCE</scope>
    <source>
        <strain evidence="2">HAZT.00-mixed</strain>
        <tissue evidence="2">Whole organism</tissue>
    </source>
</reference>
<sequence length="102" mass="10898">MPVLDSSPHPAMPEINITGNGAHKLLASLDPTKATCPHGIPYRLLREVAGELAPAVTLLFVKSLDTGLVQMSGNTPWSSLSSRRETGTKPPITAHLSHLHLM</sequence>
<accession>A0A6A0H3D2</accession>
<reference evidence="2" key="1">
    <citation type="submission" date="2014-08" db="EMBL/GenBank/DDBJ databases">
        <authorList>
            <person name="Murali S."/>
            <person name="Richards S."/>
            <person name="Bandaranaike D."/>
            <person name="Bellair M."/>
            <person name="Blankenburg K."/>
            <person name="Chao H."/>
            <person name="Dinh H."/>
            <person name="Doddapaneni H."/>
            <person name="Dugan-Rocha S."/>
            <person name="Elkadiri S."/>
            <person name="Gnanaolivu R."/>
            <person name="Hughes D."/>
            <person name="Lee S."/>
            <person name="Li M."/>
            <person name="Ming W."/>
            <person name="Munidasa M."/>
            <person name="Muniz J."/>
            <person name="Nguyen L."/>
            <person name="Osuji N."/>
            <person name="Pu L.-L."/>
            <person name="Puazo M."/>
            <person name="Skinner E."/>
            <person name="Qu C."/>
            <person name="Quiroz J."/>
            <person name="Raj R."/>
            <person name="Weissenberger G."/>
            <person name="Xin Y."/>
            <person name="Zou X."/>
            <person name="Han Y."/>
            <person name="Worley K."/>
            <person name="Muzny D."/>
            <person name="Gibbs R."/>
        </authorList>
    </citation>
    <scope>NUCLEOTIDE SEQUENCE</scope>
    <source>
        <strain evidence="2">HAZT.00-mixed</strain>
        <tissue evidence="2">Whole organism</tissue>
    </source>
</reference>
<proteinExistence type="predicted"/>
<evidence type="ECO:0000256" key="1">
    <source>
        <dbReference type="SAM" id="MobiDB-lite"/>
    </source>
</evidence>
<dbReference type="AlphaFoldDB" id="A0A6A0H3D2"/>
<name>A0A6A0H3D2_HYAAZ</name>
<feature type="region of interest" description="Disordered" evidence="1">
    <location>
        <begin position="74"/>
        <end position="102"/>
    </location>
</feature>
<organism evidence="2">
    <name type="scientific">Hyalella azteca</name>
    <name type="common">Amphipod</name>
    <dbReference type="NCBI Taxonomy" id="294128"/>
    <lineage>
        <taxon>Eukaryota</taxon>
        <taxon>Metazoa</taxon>
        <taxon>Ecdysozoa</taxon>
        <taxon>Arthropoda</taxon>
        <taxon>Crustacea</taxon>
        <taxon>Multicrustacea</taxon>
        <taxon>Malacostraca</taxon>
        <taxon>Eumalacostraca</taxon>
        <taxon>Peracarida</taxon>
        <taxon>Amphipoda</taxon>
        <taxon>Senticaudata</taxon>
        <taxon>Talitrida</taxon>
        <taxon>Talitroidea</taxon>
        <taxon>Hyalellidae</taxon>
        <taxon>Hyalella</taxon>
    </lineage>
</organism>
<gene>
    <name evidence="2" type="ORF">HAZT_HAZT011892</name>
</gene>
<dbReference type="EMBL" id="JQDR03007637">
    <property type="protein sequence ID" value="KAA0198313.1"/>
    <property type="molecule type" value="Genomic_DNA"/>
</dbReference>
<dbReference type="Proteomes" id="UP000711488">
    <property type="component" value="Unassembled WGS sequence"/>
</dbReference>
<protein>
    <submittedName>
        <fullName evidence="2">Uncharacterized protein</fullName>
    </submittedName>
</protein>